<dbReference type="EMBL" id="CDMZ01004783">
    <property type="protein sequence ID" value="CEM50901.1"/>
    <property type="molecule type" value="Genomic_DNA"/>
</dbReference>
<gene>
    <name evidence="1" type="ORF">Cvel_34888</name>
</gene>
<proteinExistence type="predicted"/>
<reference evidence="1" key="1">
    <citation type="submission" date="2014-11" db="EMBL/GenBank/DDBJ databases">
        <authorList>
            <person name="Otto D Thomas"/>
            <person name="Naeem Raeece"/>
        </authorList>
    </citation>
    <scope>NUCLEOTIDE SEQUENCE</scope>
</reference>
<sequence length="310" mass="33480">MFFRALHFVAKLGLERDFRGDTFDFGDAPEELNKAERLQDIETLVRADALQGCGDCFCITEEEEPCPSPVFEPETVFSPSTIETFISLKLLNPFKDLQCNPYKDSQCSTTPPQQYVDKHEAVCAFKYATANTYSLVSYTSAADAAADGALVTHNGACGLCSTSQDLAAYLAHPDMTSEGKVCASKALFSSAWGKKCYEQLGFSSPCAAIWNLDGTHTGRSCFWTCIRSVAKGEPNNGPPPECQLNACLQCDEEAAGPIFQSFAGRTRRRSGLMSAIARGCADFARLHPSDALPPSLTLAADGSIIESVAM</sequence>
<protein>
    <submittedName>
        <fullName evidence="1">Uncharacterized protein</fullName>
    </submittedName>
</protein>
<accession>A0A0G4I1W9</accession>
<dbReference type="VEuPathDB" id="CryptoDB:Cvel_34888"/>
<dbReference type="PANTHER" id="PTHR40535">
    <property type="entry name" value="CHROMOSOME UNDETERMINED SCAFFOLD_9, WHOLE GENOME SHOTGUN SEQUENCE"/>
    <property type="match status" value="1"/>
</dbReference>
<evidence type="ECO:0000313" key="1">
    <source>
        <dbReference type="EMBL" id="CEM50901.1"/>
    </source>
</evidence>
<name>A0A0G4I1W9_9ALVE</name>
<dbReference type="AlphaFoldDB" id="A0A0G4I1W9"/>
<dbReference type="PANTHER" id="PTHR40535:SF1">
    <property type="entry name" value="CHROMOSOME UNDETERMINED SCAFFOLD_9, WHOLE GENOME SHOTGUN SEQUENCE"/>
    <property type="match status" value="1"/>
</dbReference>
<organism evidence="1">
    <name type="scientific">Chromera velia CCMP2878</name>
    <dbReference type="NCBI Taxonomy" id="1169474"/>
    <lineage>
        <taxon>Eukaryota</taxon>
        <taxon>Sar</taxon>
        <taxon>Alveolata</taxon>
        <taxon>Colpodellida</taxon>
        <taxon>Chromeraceae</taxon>
        <taxon>Chromera</taxon>
    </lineage>
</organism>